<proteinExistence type="predicted"/>
<keyword evidence="3" id="KW-1185">Reference proteome</keyword>
<dbReference type="AlphaFoldDB" id="A0AAV5TIT0"/>
<comment type="caution">
    <text evidence="2">The sequence shown here is derived from an EMBL/GenBank/DDBJ whole genome shotgun (WGS) entry which is preliminary data.</text>
</comment>
<feature type="transmembrane region" description="Helical" evidence="1">
    <location>
        <begin position="17"/>
        <end position="37"/>
    </location>
</feature>
<feature type="transmembrane region" description="Helical" evidence="1">
    <location>
        <begin position="246"/>
        <end position="270"/>
    </location>
</feature>
<keyword evidence="1" id="KW-1133">Transmembrane helix</keyword>
<dbReference type="EMBL" id="BTSX01000004">
    <property type="protein sequence ID" value="GMS94211.1"/>
    <property type="molecule type" value="Genomic_DNA"/>
</dbReference>
<dbReference type="PANTHER" id="PTHR45830">
    <property type="entry name" value="SERPENTINE RECEPTOR, CLASS I"/>
    <property type="match status" value="1"/>
</dbReference>
<organism evidence="2 3">
    <name type="scientific">Pristionchus entomophagus</name>
    <dbReference type="NCBI Taxonomy" id="358040"/>
    <lineage>
        <taxon>Eukaryota</taxon>
        <taxon>Metazoa</taxon>
        <taxon>Ecdysozoa</taxon>
        <taxon>Nematoda</taxon>
        <taxon>Chromadorea</taxon>
        <taxon>Rhabditida</taxon>
        <taxon>Rhabditina</taxon>
        <taxon>Diplogasteromorpha</taxon>
        <taxon>Diplogasteroidea</taxon>
        <taxon>Neodiplogasteridae</taxon>
        <taxon>Pristionchus</taxon>
    </lineage>
</organism>
<dbReference type="InterPro" id="IPR019429">
    <property type="entry name" value="7TM_GPCR_serpentine_rcpt_Sri"/>
</dbReference>
<feature type="transmembrane region" description="Helical" evidence="1">
    <location>
        <begin position="94"/>
        <end position="117"/>
    </location>
</feature>
<reference evidence="2" key="1">
    <citation type="submission" date="2023-10" db="EMBL/GenBank/DDBJ databases">
        <title>Genome assembly of Pristionchus species.</title>
        <authorList>
            <person name="Yoshida K."/>
            <person name="Sommer R.J."/>
        </authorList>
    </citation>
    <scope>NUCLEOTIDE SEQUENCE</scope>
    <source>
        <strain evidence="2">RS0144</strain>
    </source>
</reference>
<dbReference type="PANTHER" id="PTHR45830:SF15">
    <property type="entry name" value="SERPENTINE RECEPTOR, CLASS I"/>
    <property type="match status" value="1"/>
</dbReference>
<name>A0AAV5TIT0_9BILA</name>
<evidence type="ECO:0000313" key="3">
    <source>
        <dbReference type="Proteomes" id="UP001432027"/>
    </source>
</evidence>
<evidence type="ECO:0000256" key="1">
    <source>
        <dbReference type="SAM" id="Phobius"/>
    </source>
</evidence>
<gene>
    <name evidence="2" type="ORF">PENTCL1PPCAC_16386</name>
</gene>
<dbReference type="Proteomes" id="UP001432027">
    <property type="component" value="Unassembled WGS sequence"/>
</dbReference>
<sequence length="317" mass="35969">RFINELDELLESFATNFFFSIGSVSSVLSISTFYLLAKNGSFLSSEIRILLLILQISAFLNNFHFCILFVPFIYPYLGGGYCNGILCSLGLRFHYGMCFWLLTVMILSSSFIVLLFARFQTLLHPLSKLRLRPSKRLAFYIYTFSSMVVIPILFFFTDTPIEIQEWIINVRMQLDWIADKKVFAVFNGRSIIVLAHFIIYSMLGNIIVFGTITIILFIVMMHAILTSNVNRMSNHAHSAHRAKVKNSIVVLSQGVLPLCFEVATIGIGVSPETESIPFSILNCYLKDSEMVLMSELCTTFLSPLNSIIFIFGNKQYG</sequence>
<keyword evidence="1" id="KW-0812">Transmembrane</keyword>
<feature type="non-terminal residue" evidence="2">
    <location>
        <position position="1"/>
    </location>
</feature>
<dbReference type="Pfam" id="PF10327">
    <property type="entry name" value="7TM_GPCR_Sri"/>
    <property type="match status" value="1"/>
</dbReference>
<feature type="transmembrane region" description="Helical" evidence="1">
    <location>
        <begin position="197"/>
        <end position="225"/>
    </location>
</feature>
<evidence type="ECO:0008006" key="4">
    <source>
        <dbReference type="Google" id="ProtNLM"/>
    </source>
</evidence>
<feature type="transmembrane region" description="Helical" evidence="1">
    <location>
        <begin position="290"/>
        <end position="311"/>
    </location>
</feature>
<feature type="transmembrane region" description="Helical" evidence="1">
    <location>
        <begin position="137"/>
        <end position="156"/>
    </location>
</feature>
<keyword evidence="1" id="KW-0472">Membrane</keyword>
<evidence type="ECO:0000313" key="2">
    <source>
        <dbReference type="EMBL" id="GMS94211.1"/>
    </source>
</evidence>
<feature type="transmembrane region" description="Helical" evidence="1">
    <location>
        <begin position="49"/>
        <end position="74"/>
    </location>
</feature>
<accession>A0AAV5TIT0</accession>
<protein>
    <recommendedName>
        <fullName evidence="4">G protein-coupled receptor</fullName>
    </recommendedName>
</protein>